<accession>A0A2M7S4X1</accession>
<dbReference type="Gene3D" id="3.30.70.1290">
    <property type="entry name" value="Transposase IS200-like"/>
    <property type="match status" value="1"/>
</dbReference>
<name>A0A2M7S4X1_9BACT</name>
<evidence type="ECO:0000313" key="2">
    <source>
        <dbReference type="EMBL" id="PIZ14615.1"/>
    </source>
</evidence>
<dbReference type="AlphaFoldDB" id="A0A2M7S4X1"/>
<dbReference type="Pfam" id="PF01797">
    <property type="entry name" value="Y1_Tnp"/>
    <property type="match status" value="1"/>
</dbReference>
<evidence type="ECO:0000313" key="3">
    <source>
        <dbReference type="Proteomes" id="UP000229307"/>
    </source>
</evidence>
<dbReference type="SUPFAM" id="SSF143422">
    <property type="entry name" value="Transposase IS200-like"/>
    <property type="match status" value="1"/>
</dbReference>
<dbReference type="PANTHER" id="PTHR36966:SF1">
    <property type="entry name" value="REP-ASSOCIATED TYROSINE TRANSPOSASE"/>
    <property type="match status" value="1"/>
</dbReference>
<dbReference type="InterPro" id="IPR052715">
    <property type="entry name" value="RAYT_transposase"/>
</dbReference>
<dbReference type="GO" id="GO:0043565">
    <property type="term" value="F:sequence-specific DNA binding"/>
    <property type="evidence" value="ECO:0007669"/>
    <property type="project" value="TreeGrafter"/>
</dbReference>
<dbReference type="EMBL" id="PFMR01000322">
    <property type="protein sequence ID" value="PIZ14615.1"/>
    <property type="molecule type" value="Genomic_DNA"/>
</dbReference>
<proteinExistence type="predicted"/>
<organism evidence="2 3">
    <name type="scientific">Candidatus Desantisbacteria bacterium CG_4_10_14_0_8_um_filter_48_22</name>
    <dbReference type="NCBI Taxonomy" id="1974543"/>
    <lineage>
        <taxon>Bacteria</taxon>
        <taxon>Candidatus Desantisiibacteriota</taxon>
    </lineage>
</organism>
<comment type="caution">
    <text evidence="2">The sequence shown here is derived from an EMBL/GenBank/DDBJ whole genome shotgun (WGS) entry which is preliminary data.</text>
</comment>
<dbReference type="PANTHER" id="PTHR36966">
    <property type="entry name" value="REP-ASSOCIATED TYROSINE TRANSPOSASE"/>
    <property type="match status" value="1"/>
</dbReference>
<gene>
    <name evidence="2" type="ORF">COY52_11715</name>
</gene>
<dbReference type="GO" id="GO:0004803">
    <property type="term" value="F:transposase activity"/>
    <property type="evidence" value="ECO:0007669"/>
    <property type="project" value="InterPro"/>
</dbReference>
<evidence type="ECO:0000259" key="1">
    <source>
        <dbReference type="SMART" id="SM01321"/>
    </source>
</evidence>
<dbReference type="InterPro" id="IPR002686">
    <property type="entry name" value="Transposase_17"/>
</dbReference>
<dbReference type="GO" id="GO:0006313">
    <property type="term" value="P:DNA transposition"/>
    <property type="evidence" value="ECO:0007669"/>
    <property type="project" value="InterPro"/>
</dbReference>
<reference evidence="3" key="1">
    <citation type="submission" date="2017-09" db="EMBL/GenBank/DDBJ databases">
        <title>Depth-based differentiation of microbial function through sediment-hosted aquifers and enrichment of novel symbionts in the deep terrestrial subsurface.</title>
        <authorList>
            <person name="Probst A.J."/>
            <person name="Ladd B."/>
            <person name="Jarett J.K."/>
            <person name="Geller-Mcgrath D.E."/>
            <person name="Sieber C.M.K."/>
            <person name="Emerson J.B."/>
            <person name="Anantharaman K."/>
            <person name="Thomas B.C."/>
            <person name="Malmstrom R."/>
            <person name="Stieglmeier M."/>
            <person name="Klingl A."/>
            <person name="Woyke T."/>
            <person name="Ryan C.M."/>
            <person name="Banfield J.F."/>
        </authorList>
    </citation>
    <scope>NUCLEOTIDE SEQUENCE [LARGE SCALE GENOMIC DNA]</scope>
</reference>
<dbReference type="InterPro" id="IPR036515">
    <property type="entry name" value="Transposase_17_sf"/>
</dbReference>
<dbReference type="Proteomes" id="UP000229307">
    <property type="component" value="Unassembled WGS sequence"/>
</dbReference>
<sequence>MKLRKHVRLENYDYRSNGYYYITICSANKIRFLGEYRQIIESTLAEIEQRYNGTKTDYYYLMDDHLHIIFILENSSVSLSQVIGSFKSLTTLKAKKVGFKGKRFWQPNYYEHVIRNDSALQKIREYIENNPLAEELKWEELDKK</sequence>
<feature type="domain" description="Transposase IS200-like" evidence="1">
    <location>
        <begin position="15"/>
        <end position="130"/>
    </location>
</feature>
<protein>
    <recommendedName>
        <fullName evidence="1">Transposase IS200-like domain-containing protein</fullName>
    </recommendedName>
</protein>
<dbReference type="SMART" id="SM01321">
    <property type="entry name" value="Y1_Tnp"/>
    <property type="match status" value="1"/>
</dbReference>